<name>A0AAW9DWX5_ACIAO</name>
<sequence>MPPRRAADPTMDDTVRLARPPRKSRAKPLLIGAAALLGLIILTIAGWLALRPAPYPLAGETTIFRHVSPHFTVFRFRDDPLILVVDCPDLHAQGLMFDRVAALIEKADAPKNRVLSEAAFHARLAAAKLTIGSYYYGDDYPAHALREFFRLAAAEHLALNPEETHLRAIAQRSGFLRPGANGAIISIPQAGPSHRVSLRARAVILRHELSHGAYFTIPAYHRYVHHFYNTVMTPQEQQAFQSFLVRQGYDPGYHGLIVNETLAYLIFTRDREFFRASAVGLPPATITTLRRKFVAHMPDIWLKPLATAPLPTER</sequence>
<keyword evidence="1" id="KW-0812">Transmembrane</keyword>
<dbReference type="EMBL" id="JAWXYB010000018">
    <property type="protein sequence ID" value="MDX5932782.1"/>
    <property type="molecule type" value="Genomic_DNA"/>
</dbReference>
<reference evidence="2 3" key="1">
    <citation type="submission" date="2023-11" db="EMBL/GenBank/DDBJ databases">
        <title>MicrobeMod: A computational toolkit for identifying prokaryotic methylation and restriction-modification with nanopore sequencing.</title>
        <authorList>
            <person name="Crits-Christoph A."/>
            <person name="Kang S.C."/>
            <person name="Lee H."/>
            <person name="Ostrov N."/>
        </authorList>
    </citation>
    <scope>NUCLEOTIDE SEQUENCE [LARGE SCALE GENOMIC DNA]</scope>
    <source>
        <strain evidence="2 3">DSMZ 700</strain>
    </source>
</reference>
<gene>
    <name evidence="2" type="ORF">SIL87_18685</name>
</gene>
<protein>
    <recommendedName>
        <fullName evidence="4">DUF1570 domain-containing protein</fullName>
    </recommendedName>
</protein>
<dbReference type="Proteomes" id="UP001279553">
    <property type="component" value="Unassembled WGS sequence"/>
</dbReference>
<evidence type="ECO:0000313" key="2">
    <source>
        <dbReference type="EMBL" id="MDX5932782.1"/>
    </source>
</evidence>
<keyword evidence="3" id="KW-1185">Reference proteome</keyword>
<keyword evidence="1" id="KW-1133">Transmembrane helix</keyword>
<feature type="transmembrane region" description="Helical" evidence="1">
    <location>
        <begin position="29"/>
        <end position="50"/>
    </location>
</feature>
<accession>A0AAW9DWX5</accession>
<dbReference type="RefSeq" id="WP_319615635.1">
    <property type="nucleotide sequence ID" value="NZ_JAWXYB010000018.1"/>
</dbReference>
<organism evidence="2 3">
    <name type="scientific">Acidiphilium acidophilum</name>
    <name type="common">Thiobacillus acidophilus</name>
    <dbReference type="NCBI Taxonomy" id="76588"/>
    <lineage>
        <taxon>Bacteria</taxon>
        <taxon>Pseudomonadati</taxon>
        <taxon>Pseudomonadota</taxon>
        <taxon>Alphaproteobacteria</taxon>
        <taxon>Acetobacterales</taxon>
        <taxon>Acidocellaceae</taxon>
        <taxon>Acidiphilium</taxon>
    </lineage>
</organism>
<proteinExistence type="predicted"/>
<evidence type="ECO:0008006" key="4">
    <source>
        <dbReference type="Google" id="ProtNLM"/>
    </source>
</evidence>
<dbReference type="AlphaFoldDB" id="A0AAW9DWX5"/>
<comment type="caution">
    <text evidence="2">The sequence shown here is derived from an EMBL/GenBank/DDBJ whole genome shotgun (WGS) entry which is preliminary data.</text>
</comment>
<evidence type="ECO:0000313" key="3">
    <source>
        <dbReference type="Proteomes" id="UP001279553"/>
    </source>
</evidence>
<keyword evidence="1" id="KW-0472">Membrane</keyword>
<evidence type="ECO:0000256" key="1">
    <source>
        <dbReference type="SAM" id="Phobius"/>
    </source>
</evidence>